<protein>
    <submittedName>
        <fullName evidence="3">Uncharacterized protein</fullName>
    </submittedName>
</protein>
<evidence type="ECO:0000256" key="1">
    <source>
        <dbReference type="SAM" id="MobiDB-lite"/>
    </source>
</evidence>
<feature type="region of interest" description="Disordered" evidence="1">
    <location>
        <begin position="203"/>
        <end position="247"/>
    </location>
</feature>
<feature type="region of interest" description="Disordered" evidence="1">
    <location>
        <begin position="109"/>
        <end position="176"/>
    </location>
</feature>
<proteinExistence type="predicted"/>
<dbReference type="PANTHER" id="PTHR40623">
    <property type="entry name" value="INTEGRAL MEMBRANE PROTEIN"/>
    <property type="match status" value="1"/>
</dbReference>
<dbReference type="OrthoDB" id="5426165at2759"/>
<comment type="caution">
    <text evidence="3">The sequence shown here is derived from an EMBL/GenBank/DDBJ whole genome shotgun (WGS) entry which is preliminary data.</text>
</comment>
<feature type="transmembrane region" description="Helical" evidence="2">
    <location>
        <begin position="14"/>
        <end position="35"/>
    </location>
</feature>
<evidence type="ECO:0000256" key="2">
    <source>
        <dbReference type="SAM" id="Phobius"/>
    </source>
</evidence>
<name>A0A2A9P4Z5_OPHUN</name>
<sequence>MAIFFIGWELWQDMTFVLACCILLVFLVGVFKLWWTNRRLRKYEVIEEERRARLTEMRHCGIDRMHRDAIPFGVRALESGVEVEGIWVSRSNTPVHDPKGKEKMVAVSSPLNDGQNHAGSSGASVDGDPLSLSPDESRHVRRSARLTRPRRSRPPSGSHVPPSLIMASHDNDFPRDAAPYGATEVYANTRLRTATPGFDLLPARVLSPRQGSLDPSTDVEQGRVPPASPPPSSKPGQPSKLRKKPKA</sequence>
<dbReference type="AlphaFoldDB" id="A0A2A9P4Z5"/>
<feature type="compositionally biased region" description="Polar residues" evidence="1">
    <location>
        <begin position="209"/>
        <end position="219"/>
    </location>
</feature>
<dbReference type="Proteomes" id="UP000037136">
    <property type="component" value="Unassembled WGS sequence"/>
</dbReference>
<keyword evidence="2" id="KW-0812">Transmembrane</keyword>
<dbReference type="EMBL" id="LAZP02000713">
    <property type="protein sequence ID" value="PFH55932.1"/>
    <property type="molecule type" value="Genomic_DNA"/>
</dbReference>
<feature type="compositionally biased region" description="Low complexity" evidence="1">
    <location>
        <begin position="154"/>
        <end position="163"/>
    </location>
</feature>
<organism evidence="3 4">
    <name type="scientific">Ophiocordyceps unilateralis</name>
    <name type="common">Zombie-ant fungus</name>
    <name type="synonym">Torrubia unilateralis</name>
    <dbReference type="NCBI Taxonomy" id="268505"/>
    <lineage>
        <taxon>Eukaryota</taxon>
        <taxon>Fungi</taxon>
        <taxon>Dikarya</taxon>
        <taxon>Ascomycota</taxon>
        <taxon>Pezizomycotina</taxon>
        <taxon>Sordariomycetes</taxon>
        <taxon>Hypocreomycetidae</taxon>
        <taxon>Hypocreales</taxon>
        <taxon>Ophiocordycipitaceae</taxon>
        <taxon>Ophiocordyceps</taxon>
    </lineage>
</organism>
<keyword evidence="2" id="KW-0472">Membrane</keyword>
<reference evidence="3 4" key="2">
    <citation type="journal article" date="2017" name="Sci. Rep.">
        <title>Ant-infecting Ophiocordyceps genomes reveal a high diversity of potential behavioral manipulation genes and a possible major role for enterotoxins.</title>
        <authorList>
            <person name="de Bekker C."/>
            <person name="Ohm R.A."/>
            <person name="Evans H.C."/>
            <person name="Brachmann A."/>
            <person name="Hughes D.P."/>
        </authorList>
    </citation>
    <scope>NUCLEOTIDE SEQUENCE [LARGE SCALE GENOMIC DNA]</scope>
    <source>
        <strain evidence="3 4">SC16a</strain>
    </source>
</reference>
<dbReference type="PANTHER" id="PTHR40623:SF2">
    <property type="entry name" value="INTEGRAL MEMBRANE PROTEIN"/>
    <property type="match status" value="1"/>
</dbReference>
<keyword evidence="2" id="KW-1133">Transmembrane helix</keyword>
<evidence type="ECO:0000313" key="3">
    <source>
        <dbReference type="EMBL" id="PFH55932.1"/>
    </source>
</evidence>
<accession>A0A2A9P4Z5</accession>
<feature type="compositionally biased region" description="Basic residues" evidence="1">
    <location>
        <begin position="139"/>
        <end position="153"/>
    </location>
</feature>
<keyword evidence="4" id="KW-1185">Reference proteome</keyword>
<reference evidence="3 4" key="1">
    <citation type="journal article" date="2015" name="BMC Genomics">
        <title>Gene expression during zombie ant biting behavior reflects the complexity underlying fungal parasitic behavioral manipulation.</title>
        <authorList>
            <person name="de Bekker C."/>
            <person name="Ohm R.A."/>
            <person name="Loreto R.G."/>
            <person name="Sebastian A."/>
            <person name="Albert I."/>
            <person name="Merrow M."/>
            <person name="Brachmann A."/>
            <person name="Hughes D.P."/>
        </authorList>
    </citation>
    <scope>NUCLEOTIDE SEQUENCE [LARGE SCALE GENOMIC DNA]</scope>
    <source>
        <strain evidence="3 4">SC16a</strain>
    </source>
</reference>
<evidence type="ECO:0000313" key="4">
    <source>
        <dbReference type="Proteomes" id="UP000037136"/>
    </source>
</evidence>
<feature type="compositionally biased region" description="Polar residues" evidence="1">
    <location>
        <begin position="109"/>
        <end position="123"/>
    </location>
</feature>
<dbReference type="STRING" id="268505.A0A2A9P4Z5"/>
<gene>
    <name evidence="3" type="ORF">XA68_17376</name>
</gene>